<evidence type="ECO:0000256" key="2">
    <source>
        <dbReference type="ARBA" id="ARBA00022801"/>
    </source>
</evidence>
<dbReference type="InterPro" id="IPR050226">
    <property type="entry name" value="NagZ_Beta-hexosaminidase"/>
</dbReference>
<sequence>MSAADQFAADQFAADQFAADQFAADQFAADQGALTRDILATLMPGFVGLTPAPWLAEAFDAGMLAACVYGNNVESREQLRELGLALRALAPHALIAIDEEGGEVTRLSYREGSPYPGAAVMGRIDDERYTEEIGRRVAHEILTAGFNLALGPVADVNSNPLNPVIGTRSFGATAELASRHVAAWVRGLEGAGAIACPKHFPGHGDTGQDSHHELPRVTAPRDVLERRDLPPFSAAFAAGARTVMTSHIVLTELDAGVPATFSQRILRGLLRDELGFAGVIVSDALDMQGASGEIGIPEAAVRALAAGCDLLCVGVDITREQLAEIVDHIAAAVAAGRLPASRVADAAARVRALSAGARAAAVAGAGAAVGAAASPRDGITAIELARIITSFGGVDSASAWLRDHPHAAVYRAESDANMAVGFAPWGPFAAAATPFPGQAAAAAAFDARPIHDPATPPAALPSGEGVIVIGREIHRHELARRRVAALLAAGVPVLVIEIGWPAESLTDLPTASPTASPSNGYAELSTYGSSALAGAALLALIERTSS</sequence>
<evidence type="ECO:0000313" key="5">
    <source>
        <dbReference type="EMBL" id="MFD1201281.1"/>
    </source>
</evidence>
<dbReference type="GO" id="GO:0016798">
    <property type="term" value="F:hydrolase activity, acting on glycosyl bonds"/>
    <property type="evidence" value="ECO:0007669"/>
    <property type="project" value="UniProtKB-KW"/>
</dbReference>
<evidence type="ECO:0000256" key="1">
    <source>
        <dbReference type="ARBA" id="ARBA00005336"/>
    </source>
</evidence>
<keyword evidence="2 5" id="KW-0378">Hydrolase</keyword>
<name>A0ABW3TKN9_9MICO</name>
<evidence type="ECO:0000313" key="6">
    <source>
        <dbReference type="Proteomes" id="UP001597181"/>
    </source>
</evidence>
<gene>
    <name evidence="5" type="ORF">ACFQ3U_05170</name>
</gene>
<keyword evidence="3 5" id="KW-0326">Glycosidase</keyword>
<evidence type="ECO:0000259" key="4">
    <source>
        <dbReference type="Pfam" id="PF00933"/>
    </source>
</evidence>
<dbReference type="EMBL" id="JBHTLY010000002">
    <property type="protein sequence ID" value="MFD1201281.1"/>
    <property type="molecule type" value="Genomic_DNA"/>
</dbReference>
<dbReference type="RefSeq" id="WP_343957336.1">
    <property type="nucleotide sequence ID" value="NZ_BAAAKZ010000001.1"/>
</dbReference>
<dbReference type="SUPFAM" id="SSF51445">
    <property type="entry name" value="(Trans)glycosidases"/>
    <property type="match status" value="1"/>
</dbReference>
<keyword evidence="6" id="KW-1185">Reference proteome</keyword>
<dbReference type="EC" id="3.2.1.-" evidence="5"/>
<reference evidence="6" key="1">
    <citation type="journal article" date="2019" name="Int. J. Syst. Evol. Microbiol.">
        <title>The Global Catalogue of Microorganisms (GCM) 10K type strain sequencing project: providing services to taxonomists for standard genome sequencing and annotation.</title>
        <authorList>
            <consortium name="The Broad Institute Genomics Platform"/>
            <consortium name="The Broad Institute Genome Sequencing Center for Infectious Disease"/>
            <person name="Wu L."/>
            <person name="Ma J."/>
        </authorList>
    </citation>
    <scope>NUCLEOTIDE SEQUENCE [LARGE SCALE GENOMIC DNA]</scope>
    <source>
        <strain evidence="6">CCUG 50213</strain>
    </source>
</reference>
<organism evidence="5 6">
    <name type="scientific">Leucobacter albus</name>
    <dbReference type="NCBI Taxonomy" id="272210"/>
    <lineage>
        <taxon>Bacteria</taxon>
        <taxon>Bacillati</taxon>
        <taxon>Actinomycetota</taxon>
        <taxon>Actinomycetes</taxon>
        <taxon>Micrococcales</taxon>
        <taxon>Microbacteriaceae</taxon>
        <taxon>Leucobacter</taxon>
    </lineage>
</organism>
<dbReference type="InterPro" id="IPR036962">
    <property type="entry name" value="Glyco_hydro_3_N_sf"/>
</dbReference>
<evidence type="ECO:0000256" key="3">
    <source>
        <dbReference type="ARBA" id="ARBA00023295"/>
    </source>
</evidence>
<comment type="caution">
    <text evidence="5">The sequence shown here is derived from an EMBL/GenBank/DDBJ whole genome shotgun (WGS) entry which is preliminary data.</text>
</comment>
<accession>A0ABW3TKN9</accession>
<dbReference type="Pfam" id="PF00933">
    <property type="entry name" value="Glyco_hydro_3"/>
    <property type="match status" value="1"/>
</dbReference>
<dbReference type="Proteomes" id="UP001597181">
    <property type="component" value="Unassembled WGS sequence"/>
</dbReference>
<protein>
    <submittedName>
        <fullName evidence="5">Glycoside hydrolase family 3 protein</fullName>
        <ecNumber evidence="5">3.2.1.-</ecNumber>
    </submittedName>
</protein>
<dbReference type="InterPro" id="IPR001764">
    <property type="entry name" value="Glyco_hydro_3_N"/>
</dbReference>
<comment type="similarity">
    <text evidence="1">Belongs to the glycosyl hydrolase 3 family.</text>
</comment>
<feature type="domain" description="Glycoside hydrolase family 3 N-terminal" evidence="4">
    <location>
        <begin position="68"/>
        <end position="351"/>
    </location>
</feature>
<dbReference type="PANTHER" id="PTHR30480">
    <property type="entry name" value="BETA-HEXOSAMINIDASE-RELATED"/>
    <property type="match status" value="1"/>
</dbReference>
<dbReference type="InterPro" id="IPR019800">
    <property type="entry name" value="Glyco_hydro_3_AS"/>
</dbReference>
<dbReference type="Gene3D" id="3.20.20.300">
    <property type="entry name" value="Glycoside hydrolase, family 3, N-terminal domain"/>
    <property type="match status" value="1"/>
</dbReference>
<dbReference type="InterPro" id="IPR017853">
    <property type="entry name" value="GH"/>
</dbReference>
<dbReference type="PROSITE" id="PS00775">
    <property type="entry name" value="GLYCOSYL_HYDROL_F3"/>
    <property type="match status" value="1"/>
</dbReference>
<dbReference type="PANTHER" id="PTHR30480:SF16">
    <property type="entry name" value="GLYCOSIDE HYDROLASE FAMILY 3 DOMAIN PROTEIN"/>
    <property type="match status" value="1"/>
</dbReference>
<proteinExistence type="inferred from homology"/>